<dbReference type="Gene3D" id="3.40.50.720">
    <property type="entry name" value="NAD(P)-binding Rossmann-like Domain"/>
    <property type="match status" value="1"/>
</dbReference>
<sequence>MRKVTITGASGFVGKNLVAKLKDSRGVEVAIFNSKRNSLFRPRTFRELIEGSSAIYHLAAVNDPKDPGILKTNILGTWGVLEAVRRYAPASKVVFVSSFAVYRTPLLGEVIDEKYATFPRNVYGFTKLVGEKLCFFYSKVFGMRVAIARISNIYGPGMPPFKHSVVSTFIERIRNGKSIEISGSGDQTRDFIYIGDVLDALIAMGDKDKPIGIFNICSGESISINNLVEIIEEKFKKKIKKIYKKEGDEGGYWRGDNRKASKELSWRPRHKFKL</sequence>
<reference evidence="3" key="1">
    <citation type="submission" date="2017-09" db="EMBL/GenBank/DDBJ databases">
        <title>Depth-based differentiation of microbial function through sediment-hosted aquifers and enrichment of novel symbionts in the deep terrestrial subsurface.</title>
        <authorList>
            <person name="Probst A.J."/>
            <person name="Ladd B."/>
            <person name="Jarett J.K."/>
            <person name="Geller-Mcgrath D.E."/>
            <person name="Sieber C.M.K."/>
            <person name="Emerson J.B."/>
            <person name="Anantharaman K."/>
            <person name="Thomas B.C."/>
            <person name="Malmstrom R."/>
            <person name="Stieglmeier M."/>
            <person name="Klingl A."/>
            <person name="Woyke T."/>
            <person name="Ryan C.M."/>
            <person name="Banfield J.F."/>
        </authorList>
    </citation>
    <scope>NUCLEOTIDE SEQUENCE [LARGE SCALE GENOMIC DNA]</scope>
</reference>
<organism evidence="2 3">
    <name type="scientific">Candidatus Shapirobacteria bacterium CG09_land_8_20_14_0_10_39_12</name>
    <dbReference type="NCBI Taxonomy" id="1974885"/>
    <lineage>
        <taxon>Bacteria</taxon>
        <taxon>Candidatus Shapironibacteriota</taxon>
    </lineage>
</organism>
<dbReference type="InterPro" id="IPR050177">
    <property type="entry name" value="Lipid_A_modif_metabolic_enz"/>
</dbReference>
<proteinExistence type="predicted"/>
<dbReference type="PANTHER" id="PTHR43245">
    <property type="entry name" value="BIFUNCTIONAL POLYMYXIN RESISTANCE PROTEIN ARNA"/>
    <property type="match status" value="1"/>
</dbReference>
<dbReference type="Pfam" id="PF01370">
    <property type="entry name" value="Epimerase"/>
    <property type="match status" value="1"/>
</dbReference>
<dbReference type="Proteomes" id="UP000230775">
    <property type="component" value="Unassembled WGS sequence"/>
</dbReference>
<dbReference type="EMBL" id="PEZI01000008">
    <property type="protein sequence ID" value="PIS14866.1"/>
    <property type="molecule type" value="Genomic_DNA"/>
</dbReference>
<evidence type="ECO:0000259" key="1">
    <source>
        <dbReference type="Pfam" id="PF01370"/>
    </source>
</evidence>
<dbReference type="AlphaFoldDB" id="A0A2H0WQD5"/>
<gene>
    <name evidence="2" type="ORF">COT64_00375</name>
</gene>
<protein>
    <recommendedName>
        <fullName evidence="1">NAD-dependent epimerase/dehydratase domain-containing protein</fullName>
    </recommendedName>
</protein>
<evidence type="ECO:0000313" key="3">
    <source>
        <dbReference type="Proteomes" id="UP000230775"/>
    </source>
</evidence>
<comment type="caution">
    <text evidence="2">The sequence shown here is derived from an EMBL/GenBank/DDBJ whole genome shotgun (WGS) entry which is preliminary data.</text>
</comment>
<dbReference type="InterPro" id="IPR001509">
    <property type="entry name" value="Epimerase_deHydtase"/>
</dbReference>
<dbReference type="SUPFAM" id="SSF51735">
    <property type="entry name" value="NAD(P)-binding Rossmann-fold domains"/>
    <property type="match status" value="1"/>
</dbReference>
<dbReference type="InterPro" id="IPR036291">
    <property type="entry name" value="NAD(P)-bd_dom_sf"/>
</dbReference>
<feature type="domain" description="NAD-dependent epimerase/dehydratase" evidence="1">
    <location>
        <begin position="4"/>
        <end position="217"/>
    </location>
</feature>
<evidence type="ECO:0000313" key="2">
    <source>
        <dbReference type="EMBL" id="PIS14866.1"/>
    </source>
</evidence>
<name>A0A2H0WQD5_9BACT</name>
<accession>A0A2H0WQD5</accession>
<dbReference type="PANTHER" id="PTHR43245:SF55">
    <property type="entry name" value="NAD(P)-BINDING DOMAIN-CONTAINING PROTEIN"/>
    <property type="match status" value="1"/>
</dbReference>